<dbReference type="AlphaFoldDB" id="A0A1G8IYU8"/>
<accession>A0A1G8IYU8</accession>
<evidence type="ECO:0000313" key="3">
    <source>
        <dbReference type="Proteomes" id="UP000199706"/>
    </source>
</evidence>
<dbReference type="EMBL" id="FNCJ01000019">
    <property type="protein sequence ID" value="SDI23897.1"/>
    <property type="molecule type" value="Genomic_DNA"/>
</dbReference>
<organism evidence="2 3">
    <name type="scientific">Paraburkholderia phenazinium</name>
    <dbReference type="NCBI Taxonomy" id="60549"/>
    <lineage>
        <taxon>Bacteria</taxon>
        <taxon>Pseudomonadati</taxon>
        <taxon>Pseudomonadota</taxon>
        <taxon>Betaproteobacteria</taxon>
        <taxon>Burkholderiales</taxon>
        <taxon>Burkholderiaceae</taxon>
        <taxon>Paraburkholderia</taxon>
    </lineage>
</organism>
<protein>
    <submittedName>
        <fullName evidence="2">Uncharacterized protein</fullName>
    </submittedName>
</protein>
<dbReference type="RefSeq" id="WP_090691373.1">
    <property type="nucleotide sequence ID" value="NZ_CADERL010000008.1"/>
</dbReference>
<feature type="coiled-coil region" evidence="1">
    <location>
        <begin position="37"/>
        <end position="64"/>
    </location>
</feature>
<evidence type="ECO:0000313" key="2">
    <source>
        <dbReference type="EMBL" id="SDI23897.1"/>
    </source>
</evidence>
<evidence type="ECO:0000256" key="1">
    <source>
        <dbReference type="SAM" id="Coils"/>
    </source>
</evidence>
<proteinExistence type="predicted"/>
<dbReference type="Proteomes" id="UP000199706">
    <property type="component" value="Unassembled WGS sequence"/>
</dbReference>
<gene>
    <name evidence="2" type="ORF">SAMN05216466_11963</name>
</gene>
<keyword evidence="1" id="KW-0175">Coiled coil</keyword>
<reference evidence="2 3" key="1">
    <citation type="submission" date="2016-10" db="EMBL/GenBank/DDBJ databases">
        <authorList>
            <person name="de Groot N.N."/>
        </authorList>
    </citation>
    <scope>NUCLEOTIDE SEQUENCE [LARGE SCALE GENOMIC DNA]</scope>
    <source>
        <strain evidence="2 3">LMG 2247</strain>
    </source>
</reference>
<sequence length="248" mass="26702">MNAWQKKSEKANIEYERTLTVLKEAREAYETGAGKNLAETTANAQRLRELIVQQKDAAEAAQAALGVALRSSNAAVTQASKDALSARRSAEDMADAYQAMLDETVTAQIEATLAADDAASRYEGAWQLANTAQVSQIAYAALAECGEVIARAMAAGGREIIERELQHWKPDGSDDAAQARREALGHFSLGALHDGDRLGTAARCQIVEPVLRGERDGLSLLRDLCSRHYLSAAFADALRALYARHASS</sequence>
<name>A0A1G8IYU8_9BURK</name>